<dbReference type="InterPro" id="IPR057695">
    <property type="entry name" value="DUF7935"/>
</dbReference>
<dbReference type="EMBL" id="JAJGMW010000020">
    <property type="protein sequence ID" value="MCC4213844.1"/>
    <property type="molecule type" value="Genomic_DNA"/>
</dbReference>
<accession>A0ABS8GV25</accession>
<proteinExistence type="predicted"/>
<keyword evidence="1" id="KW-0472">Membrane</keyword>
<comment type="caution">
    <text evidence="2">The sequence shown here is derived from an EMBL/GenBank/DDBJ whole genome shotgun (WGS) entry which is preliminary data.</text>
</comment>
<keyword evidence="3" id="KW-1185">Reference proteome</keyword>
<evidence type="ECO:0000256" key="1">
    <source>
        <dbReference type="SAM" id="Phobius"/>
    </source>
</evidence>
<gene>
    <name evidence="2" type="ORF">LLW17_14020</name>
</gene>
<dbReference type="RefSeq" id="WP_228230918.1">
    <property type="nucleotide sequence ID" value="NZ_JAJGMW010000020.1"/>
</dbReference>
<sequence length="172" mass="19934">MDQILEIAIAVGPAIVVGVIAYYFFDSFLKNEEGRRRFLLHKETQKDVLPLKLQAYERLTLFLERINPTQLLIRVKPVTDDKKAYVDLIAATIEQEFEHNLTQQIYLSSECWGVIKSSKNALIQQLRKSVAKNEITSAHQLREYLIQNPDGQENPTRVALDYLKTEVRELFN</sequence>
<keyword evidence="1" id="KW-0812">Transmembrane</keyword>
<evidence type="ECO:0000313" key="2">
    <source>
        <dbReference type="EMBL" id="MCC4213844.1"/>
    </source>
</evidence>
<name>A0ABS8GV25_9FLAO</name>
<reference evidence="2 3" key="1">
    <citation type="submission" date="2021-11" db="EMBL/GenBank/DDBJ databases">
        <title>Seasonal and diel survey of microbial diversity of the Tyrrhenian coast.</title>
        <authorList>
            <person name="Gattoni G."/>
            <person name="Corral P."/>
        </authorList>
    </citation>
    <scope>NUCLEOTIDE SEQUENCE [LARGE SCALE GENOMIC DNA]</scope>
    <source>
        <strain evidence="2 3">Mr9</strain>
    </source>
</reference>
<dbReference type="Pfam" id="PF25589">
    <property type="entry name" value="DUF7935"/>
    <property type="match status" value="1"/>
</dbReference>
<evidence type="ECO:0000313" key="3">
    <source>
        <dbReference type="Proteomes" id="UP001197770"/>
    </source>
</evidence>
<protein>
    <submittedName>
        <fullName evidence="2">Uncharacterized protein</fullName>
    </submittedName>
</protein>
<feature type="transmembrane region" description="Helical" evidence="1">
    <location>
        <begin position="7"/>
        <end position="25"/>
    </location>
</feature>
<organism evidence="2 3">
    <name type="scientific">Leeuwenhoekiella parthenopeia</name>
    <dbReference type="NCBI Taxonomy" id="2890320"/>
    <lineage>
        <taxon>Bacteria</taxon>
        <taxon>Pseudomonadati</taxon>
        <taxon>Bacteroidota</taxon>
        <taxon>Flavobacteriia</taxon>
        <taxon>Flavobacteriales</taxon>
        <taxon>Flavobacteriaceae</taxon>
        <taxon>Leeuwenhoekiella</taxon>
    </lineage>
</organism>
<dbReference type="Proteomes" id="UP001197770">
    <property type="component" value="Unassembled WGS sequence"/>
</dbReference>
<keyword evidence="1" id="KW-1133">Transmembrane helix</keyword>